<feature type="compositionally biased region" description="Acidic residues" evidence="1">
    <location>
        <begin position="1228"/>
        <end position="1237"/>
    </location>
</feature>
<feature type="region of interest" description="Disordered" evidence="1">
    <location>
        <begin position="652"/>
        <end position="676"/>
    </location>
</feature>
<dbReference type="PANTHER" id="PTHR21963">
    <property type="entry name" value="PF6"/>
    <property type="match status" value="1"/>
</dbReference>
<evidence type="ECO:0000313" key="2">
    <source>
        <dbReference type="EMBL" id="SBQ29256.1"/>
    </source>
</evidence>
<feature type="region of interest" description="Disordered" evidence="1">
    <location>
        <begin position="1292"/>
        <end position="1409"/>
    </location>
</feature>
<feature type="region of interest" description="Disordered" evidence="1">
    <location>
        <begin position="325"/>
        <end position="399"/>
    </location>
</feature>
<dbReference type="GO" id="GO:0005576">
    <property type="term" value="C:extracellular region"/>
    <property type="evidence" value="ECO:0007669"/>
    <property type="project" value="GOC"/>
</dbReference>
<feature type="compositionally biased region" description="Polar residues" evidence="1">
    <location>
        <begin position="1324"/>
        <end position="1339"/>
    </location>
</feature>
<organism evidence="2">
    <name type="scientific">Nothobranchius kadleci</name>
    <name type="common">African annual killifish</name>
    <dbReference type="NCBI Taxonomy" id="1051664"/>
    <lineage>
        <taxon>Eukaryota</taxon>
        <taxon>Metazoa</taxon>
        <taxon>Chordata</taxon>
        <taxon>Craniata</taxon>
        <taxon>Vertebrata</taxon>
        <taxon>Euteleostomi</taxon>
        <taxon>Actinopterygii</taxon>
        <taxon>Neopterygii</taxon>
        <taxon>Teleostei</taxon>
        <taxon>Neoteleostei</taxon>
        <taxon>Acanthomorphata</taxon>
        <taxon>Ovalentaria</taxon>
        <taxon>Atherinomorphae</taxon>
        <taxon>Cyprinodontiformes</taxon>
        <taxon>Nothobranchiidae</taxon>
        <taxon>Nothobranchius</taxon>
    </lineage>
</organism>
<feature type="compositionally biased region" description="Basic and acidic residues" evidence="1">
    <location>
        <begin position="343"/>
        <end position="365"/>
    </location>
</feature>
<dbReference type="GO" id="GO:1904158">
    <property type="term" value="P:axonemal central apparatus assembly"/>
    <property type="evidence" value="ECO:0007669"/>
    <property type="project" value="TreeGrafter"/>
</dbReference>
<feature type="compositionally biased region" description="Low complexity" evidence="1">
    <location>
        <begin position="367"/>
        <end position="384"/>
    </location>
</feature>
<feature type="region of interest" description="Disordered" evidence="1">
    <location>
        <begin position="1545"/>
        <end position="1572"/>
    </location>
</feature>
<feature type="compositionally biased region" description="Basic and acidic residues" evidence="1">
    <location>
        <begin position="1245"/>
        <end position="1267"/>
    </location>
</feature>
<dbReference type="Pfam" id="PF14874">
    <property type="entry name" value="PapD-like"/>
    <property type="match status" value="1"/>
</dbReference>
<name>A0A1A8D7E4_NOTKA</name>
<dbReference type="GO" id="GO:1990716">
    <property type="term" value="C:axonemal central apparatus"/>
    <property type="evidence" value="ECO:0007669"/>
    <property type="project" value="TreeGrafter"/>
</dbReference>
<feature type="region of interest" description="Disordered" evidence="1">
    <location>
        <begin position="456"/>
        <end position="487"/>
    </location>
</feature>
<reference evidence="2" key="2">
    <citation type="submission" date="2016-06" db="EMBL/GenBank/DDBJ databases">
        <title>The genome of a short-lived fish provides insights into sex chromosome evolution and the genetic control of aging.</title>
        <authorList>
            <person name="Reichwald K."/>
            <person name="Felder M."/>
            <person name="Petzold A."/>
            <person name="Koch P."/>
            <person name="Groth M."/>
            <person name="Platzer M."/>
        </authorList>
    </citation>
    <scope>NUCLEOTIDE SEQUENCE</scope>
    <source>
        <tissue evidence="2">Brain</tissue>
    </source>
</reference>
<feature type="compositionally biased region" description="Basic and acidic residues" evidence="1">
    <location>
        <begin position="473"/>
        <end position="485"/>
    </location>
</feature>
<gene>
    <name evidence="2" type="primary">SPAG17</name>
</gene>
<proteinExistence type="predicted"/>
<protein>
    <submittedName>
        <fullName evidence="2">Sperm associated antigen 17</fullName>
    </submittedName>
</protein>
<feature type="compositionally biased region" description="Basic and acidic residues" evidence="1">
    <location>
        <begin position="1359"/>
        <end position="1381"/>
    </location>
</feature>
<reference evidence="2" key="1">
    <citation type="submission" date="2016-05" db="EMBL/GenBank/DDBJ databases">
        <authorList>
            <person name="Lavstsen T."/>
            <person name="Jespersen J.S."/>
        </authorList>
    </citation>
    <scope>NUCLEOTIDE SEQUENCE</scope>
    <source>
        <tissue evidence="2">Brain</tissue>
    </source>
</reference>
<feature type="region of interest" description="Disordered" evidence="1">
    <location>
        <begin position="1224"/>
        <end position="1267"/>
    </location>
</feature>
<accession>A0A1A8D7E4</accession>
<dbReference type="PANTHER" id="PTHR21963:SF1">
    <property type="entry name" value="SPERM-ASSOCIATED ANTIGEN 17"/>
    <property type="match status" value="1"/>
</dbReference>
<sequence>MQMLLETSGGRKSQKKSEQLQVIAHHDERALRLRGVSADDDFSPAEVEVSMMRFSPVLDLTQPKAQGRNSATCWMTDKQQLQHFCTDDEVSWPDVERLFHQSVFEAMVLKTVDQHGVLLNNPGTEEHTSDVIPWDNPLLYAKQQLHKLRTEGPAFLTEDPGDSEQSSGKVCHQLDLSDIQRCRRRSLVDWHYAEHHSSAVLPQVLMSASEEYRCLDTFRGSHKNIVYVFCHNPMNSQRRSKELWDVALHTDVKFRKYLEHVAETVSDWTREEELKREKALIRTHSPAESLKDEKASCSMMEKMTLEPIIRKDSLKAWRLEQEQLKEEEMLKRPKNKNTPRAKQQKEEAMGNKESKDLSGVKKSRVDTTSTFAKAPSSAAPPTSKGNQDPPPTEEPLSRFTGYSMNGRLIHVSGCTQHLYPSDGGVITVETISFTEGSTLMKVAVKKDGHHFYTHINQAAADPSKSSSQPADRGNVRPDEDSKEVESGVMKTVKQGTFSAVLDKKIHLSYSFYGPTGEHTVSSEEGQEETSKPSCRRQVQSSQGCEEPSGPFNSLSLSVPSGLLLQFLREETEGVSAEERGILVKQSFPVHGEGQHLQDVSLSKELHRTITSQGAVIRYMRDGSKEVLFANGSVSFSQDSGPVWVPDAEAAKLRRDQTSERDTDAQKGVWQTTGPSGNRVCTVGTTHQHLPTTPLLTFKATDPFTHQAPLAALFSDLMDFIVVKLQNLVLLLTLTCFVCQVLQRREDPVVLVQNPDGSLVVEHADGTRISSFLRDRPATSTSRESSLCCITTPLGRCVCPKQVCLRFPGEKTACRCTSSRVCVHRKVDNACDGGQKISSNRSSDDGQTGCPEKTGGEKGGVSTKEQVVLVEKDGCASVEMCPERHTAHVRLADGTVITGTNRADYKVCCRPVGVLQVQSDGSCLYSSHAPVCCLSNQPGVYMMSHTHSVVCDVTDEDGNHFQVFEDGRISVVPFSPVPIIQTPEEEGQEKAGLRGRHCPRLFLVHEDGSGSELLSRHAVEELLKQSRSDPTIAVLKEPLPHKQDEFGITILKPSHRSVWAQWLLKKQLPDITPPSLRNRTWHDFPAVERKKAGPPFGSKAGVGLTLEERSSGSAAQHQRVLSCPEVLEVRELYQHRPFTTPLTNTIDARLKEYMERLMARELLSEEMKVKEHHSEEEEEGVHIRDLISFNLCFAEEDEARRTSATRVSADLADLYIQVVEASLERSDASEADDMDADSLDGSQQVTEERVSRWTERRAQHRRELSEEKTYREALRERIVVPYFHPENLPLHRSLLRGQKPETRSSSLKLPLEVDSSETDGRNVSEDSTPPLTPPRSQSHAAETKMPENGATNRRSQRTGESSRRSSQRKSESVQPDVTERPRQTKVQPPPGSLGPETHSEPNPHFEATQESVRRTCGPVSLTSPSSVVRSFLLRPSSVDFGTLRDGTSSSRTVIMKNVGVDRSRFLVKPPPPATGLRVLYSPGPVAAGLHAELHIQLFAMHDVQLDVAEPKTYFSHDIVIHTETDSLYLPVTAIILPEELHDEECMSAHRKSGSKTIQAHSWSGNRSDEPPCS</sequence>
<evidence type="ECO:0000256" key="1">
    <source>
        <dbReference type="SAM" id="MobiDB-lite"/>
    </source>
</evidence>
<dbReference type="InterPro" id="IPR026173">
    <property type="entry name" value="SPAG17"/>
</dbReference>
<feature type="region of interest" description="Disordered" evidence="1">
    <location>
        <begin position="837"/>
        <end position="861"/>
    </location>
</feature>
<feature type="compositionally biased region" description="Polar residues" evidence="1">
    <location>
        <begin position="1553"/>
        <end position="1564"/>
    </location>
</feature>
<feature type="compositionally biased region" description="Basic and acidic residues" evidence="1">
    <location>
        <begin position="652"/>
        <end position="664"/>
    </location>
</feature>
<dbReference type="GO" id="GO:0003351">
    <property type="term" value="P:epithelial cilium movement involved in extracellular fluid movement"/>
    <property type="evidence" value="ECO:0007669"/>
    <property type="project" value="TreeGrafter"/>
</dbReference>
<feature type="region of interest" description="Disordered" evidence="1">
    <location>
        <begin position="516"/>
        <end position="552"/>
    </location>
</feature>
<dbReference type="EMBL" id="HAEA01000776">
    <property type="protein sequence ID" value="SBQ29256.1"/>
    <property type="molecule type" value="Transcribed_RNA"/>
</dbReference>